<keyword evidence="16" id="KW-0198">Cysteine biosynthesis</keyword>
<evidence type="ECO:0000256" key="18">
    <source>
        <dbReference type="HAMAP-Rule" id="MF_00041"/>
    </source>
</evidence>
<evidence type="ECO:0000256" key="8">
    <source>
        <dbReference type="ARBA" id="ARBA00022679"/>
    </source>
</evidence>
<evidence type="ECO:0000256" key="12">
    <source>
        <dbReference type="ARBA" id="ARBA00022840"/>
    </source>
</evidence>
<keyword evidence="14 18" id="KW-0648">Protein biosynthesis</keyword>
<keyword evidence="12 18" id="KW-0067">ATP-binding</keyword>
<dbReference type="InterPro" id="IPR009080">
    <property type="entry name" value="tRNAsynth_Ia_anticodon-bd"/>
</dbReference>
<evidence type="ECO:0000256" key="11">
    <source>
        <dbReference type="ARBA" id="ARBA00022833"/>
    </source>
</evidence>
<reference evidence="25 26" key="1">
    <citation type="submission" date="2019-07" db="EMBL/GenBank/DDBJ databases">
        <title>Genome sequencing of 100 strains of the haloalkaliphilic chemolithoautotrophic sulfur-oxidizing bacterium Thioalkalivibrio.</title>
        <authorList>
            <person name="Muyzer G."/>
        </authorList>
    </citation>
    <scope>NUCLEOTIDE SEQUENCE [LARGE SCALE GENOMIC DNA]</scope>
    <source>
        <strain evidence="25 26">ASO4-4</strain>
    </source>
</reference>
<feature type="binding site" evidence="18">
    <location>
        <position position="329"/>
    </location>
    <ligand>
        <name>Zn(2+)</name>
        <dbReference type="ChEBI" id="CHEBI:29105"/>
    </ligand>
</feature>
<evidence type="ECO:0000256" key="10">
    <source>
        <dbReference type="ARBA" id="ARBA00022741"/>
    </source>
</evidence>
<feature type="binding site" evidence="18">
    <location>
        <position position="543"/>
    </location>
    <ligand>
        <name>Zn(2+)</name>
        <dbReference type="ChEBI" id="CHEBI:29105"/>
    </ligand>
</feature>
<keyword evidence="13 19" id="KW-0663">Pyridoxal phosphate</keyword>
<dbReference type="InterPro" id="IPR005856">
    <property type="entry name" value="Cys_synth"/>
</dbReference>
<comment type="similarity">
    <text evidence="3 18">Belongs to the class-I aminoacyl-tRNA synthetase family.</text>
</comment>
<dbReference type="OrthoDB" id="9815130at2"/>
<evidence type="ECO:0000256" key="6">
    <source>
        <dbReference type="ARBA" id="ARBA00022598"/>
    </source>
</evidence>
<comment type="pathway">
    <text evidence="2">Amino-acid biosynthesis; L-cysteine biosynthesis; L-cysteine from L-serine: step 2/2.</text>
</comment>
<evidence type="ECO:0000256" key="16">
    <source>
        <dbReference type="ARBA" id="ARBA00023192"/>
    </source>
</evidence>
<protein>
    <recommendedName>
        <fullName evidence="18">Cysteine--tRNA ligase</fullName>
        <ecNumber evidence="18">6.1.1.16</ecNumber>
    </recommendedName>
    <alternativeName>
        <fullName evidence="18">Cysteinyl-tRNA synthetase</fullName>
        <shortName evidence="18">CysRS</shortName>
    </alternativeName>
</protein>
<evidence type="ECO:0000256" key="14">
    <source>
        <dbReference type="ARBA" id="ARBA00022917"/>
    </source>
</evidence>
<feature type="domain" description="tRNA synthetases class I catalytic" evidence="22">
    <location>
        <begin position="316"/>
        <end position="610"/>
    </location>
</feature>
<evidence type="ECO:0000259" key="23">
    <source>
        <dbReference type="Pfam" id="PF09190"/>
    </source>
</evidence>
<feature type="domain" description="Tryptophan synthase beta chain-like PALP" evidence="21">
    <location>
        <begin position="7"/>
        <end position="284"/>
    </location>
</feature>
<evidence type="ECO:0000256" key="3">
    <source>
        <dbReference type="ARBA" id="ARBA00005594"/>
    </source>
</evidence>
<dbReference type="FunFam" id="3.40.50.1100:FF:000003">
    <property type="entry name" value="Cystathionine beta-synthase"/>
    <property type="match status" value="1"/>
</dbReference>
<dbReference type="InterPro" id="IPR024909">
    <property type="entry name" value="Cys-tRNA/MSH_ligase"/>
</dbReference>
<evidence type="ECO:0000256" key="2">
    <source>
        <dbReference type="ARBA" id="ARBA00004962"/>
    </source>
</evidence>
<feature type="binding site" evidence="19">
    <location>
        <position position="258"/>
    </location>
    <ligand>
        <name>pyridoxal 5'-phosphate</name>
        <dbReference type="ChEBI" id="CHEBI:597326"/>
    </ligand>
</feature>
<evidence type="ECO:0000256" key="7">
    <source>
        <dbReference type="ARBA" id="ARBA00022605"/>
    </source>
</evidence>
<dbReference type="RefSeq" id="WP_144681125.1">
    <property type="nucleotide sequence ID" value="NZ_VLLC01000001.1"/>
</dbReference>
<dbReference type="Pfam" id="PF00291">
    <property type="entry name" value="PALP"/>
    <property type="match status" value="1"/>
</dbReference>
<dbReference type="PRINTS" id="PR00983">
    <property type="entry name" value="TRNASYNTHCYS"/>
</dbReference>
<feature type="binding site" evidence="19">
    <location>
        <begin position="177"/>
        <end position="181"/>
    </location>
    <ligand>
        <name>pyridoxal 5'-phosphate</name>
        <dbReference type="ChEBI" id="CHEBI:597326"/>
    </ligand>
</feature>
<keyword evidence="11 18" id="KW-0862">Zinc</keyword>
<dbReference type="InterPro" id="IPR050214">
    <property type="entry name" value="Cys_Synth/Cystath_Beta-Synth"/>
</dbReference>
<keyword evidence="10 18" id="KW-0547">Nucleotide-binding</keyword>
<dbReference type="PANTHER" id="PTHR10314">
    <property type="entry name" value="CYSTATHIONINE BETA-SYNTHASE"/>
    <property type="match status" value="1"/>
</dbReference>
<comment type="catalytic activity">
    <reaction evidence="17">
        <text>O-acetyl-L-serine + hydrogen sulfide = L-cysteine + acetate</text>
        <dbReference type="Rhea" id="RHEA:14829"/>
        <dbReference type="ChEBI" id="CHEBI:29919"/>
        <dbReference type="ChEBI" id="CHEBI:30089"/>
        <dbReference type="ChEBI" id="CHEBI:35235"/>
        <dbReference type="ChEBI" id="CHEBI:58340"/>
        <dbReference type="EC" id="2.5.1.47"/>
    </reaction>
</comment>
<dbReference type="Gene3D" id="1.20.120.1910">
    <property type="entry name" value="Cysteine-tRNA ligase, C-terminal anti-codon recognition domain"/>
    <property type="match status" value="1"/>
</dbReference>
<evidence type="ECO:0000259" key="21">
    <source>
        <dbReference type="Pfam" id="PF00291"/>
    </source>
</evidence>
<dbReference type="InterPro" id="IPR014729">
    <property type="entry name" value="Rossmann-like_a/b/a_fold"/>
</dbReference>
<dbReference type="InterPro" id="IPR001216">
    <property type="entry name" value="P-phosphate_BS"/>
</dbReference>
<organism evidence="25 26">
    <name type="scientific">Desulfobotulus alkaliphilus</name>
    <dbReference type="NCBI Taxonomy" id="622671"/>
    <lineage>
        <taxon>Bacteria</taxon>
        <taxon>Pseudomonadati</taxon>
        <taxon>Thermodesulfobacteriota</taxon>
        <taxon>Desulfobacteria</taxon>
        <taxon>Desulfobacterales</taxon>
        <taxon>Desulfobacteraceae</taxon>
        <taxon>Desulfobotulus</taxon>
    </lineage>
</organism>
<keyword evidence="6 18" id="KW-0436">Ligase</keyword>
<dbReference type="Gene3D" id="3.40.50.620">
    <property type="entry name" value="HUPs"/>
    <property type="match status" value="1"/>
</dbReference>
<evidence type="ECO:0000256" key="4">
    <source>
        <dbReference type="ARBA" id="ARBA00007103"/>
    </source>
</evidence>
<evidence type="ECO:0000259" key="22">
    <source>
        <dbReference type="Pfam" id="PF01406"/>
    </source>
</evidence>
<evidence type="ECO:0000256" key="9">
    <source>
        <dbReference type="ARBA" id="ARBA00022723"/>
    </source>
</evidence>
<dbReference type="HAMAP" id="MF_00041">
    <property type="entry name" value="Cys_tRNA_synth"/>
    <property type="match status" value="1"/>
</dbReference>
<evidence type="ECO:0000256" key="19">
    <source>
        <dbReference type="PIRSR" id="PIRSR605856-50"/>
    </source>
</evidence>
<dbReference type="EC" id="6.1.1.16" evidence="18"/>
<dbReference type="GO" id="GO:0006535">
    <property type="term" value="P:cysteine biosynthetic process from serine"/>
    <property type="evidence" value="ECO:0007669"/>
    <property type="project" value="InterPro"/>
</dbReference>
<proteinExistence type="inferred from homology"/>
<dbReference type="InterPro" id="IPR036052">
    <property type="entry name" value="TrpB-like_PALP_sf"/>
</dbReference>
<dbReference type="Pfam" id="PF09190">
    <property type="entry name" value="DALR_2"/>
    <property type="match status" value="1"/>
</dbReference>
<feature type="binding site" evidence="19">
    <location>
        <position position="72"/>
    </location>
    <ligand>
        <name>pyridoxal 5'-phosphate</name>
        <dbReference type="ChEBI" id="CHEBI:597326"/>
    </ligand>
</feature>
<feature type="modified residue" description="N6-(pyridoxal phosphate)lysine" evidence="20">
    <location>
        <position position="42"/>
    </location>
</feature>
<dbReference type="SUPFAM" id="SSF52374">
    <property type="entry name" value="Nucleotidylyl transferase"/>
    <property type="match status" value="1"/>
</dbReference>
<dbReference type="GO" id="GO:0005524">
    <property type="term" value="F:ATP binding"/>
    <property type="evidence" value="ECO:0007669"/>
    <property type="project" value="UniProtKB-UniRule"/>
</dbReference>
<dbReference type="GO" id="GO:0006423">
    <property type="term" value="P:cysteinyl-tRNA aminoacylation"/>
    <property type="evidence" value="ECO:0007669"/>
    <property type="project" value="UniProtKB-UniRule"/>
</dbReference>
<evidence type="ECO:0000256" key="5">
    <source>
        <dbReference type="ARBA" id="ARBA00011245"/>
    </source>
</evidence>
<comment type="catalytic activity">
    <reaction evidence="18">
        <text>tRNA(Cys) + L-cysteine + ATP = L-cysteinyl-tRNA(Cys) + AMP + diphosphate</text>
        <dbReference type="Rhea" id="RHEA:17773"/>
        <dbReference type="Rhea" id="RHEA-COMP:9661"/>
        <dbReference type="Rhea" id="RHEA-COMP:9679"/>
        <dbReference type="ChEBI" id="CHEBI:30616"/>
        <dbReference type="ChEBI" id="CHEBI:33019"/>
        <dbReference type="ChEBI" id="CHEBI:35235"/>
        <dbReference type="ChEBI" id="CHEBI:78442"/>
        <dbReference type="ChEBI" id="CHEBI:78517"/>
        <dbReference type="ChEBI" id="CHEBI:456215"/>
        <dbReference type="EC" id="6.1.1.16"/>
    </reaction>
</comment>
<dbReference type="InterPro" id="IPR032678">
    <property type="entry name" value="tRNA-synt_1_cat_dom"/>
</dbReference>
<feature type="domain" description="Cysteinyl-tRNA synthetase class Ia DALR" evidence="23">
    <location>
        <begin position="652"/>
        <end position="708"/>
    </location>
</feature>
<dbReference type="GO" id="GO:0005737">
    <property type="term" value="C:cytoplasm"/>
    <property type="evidence" value="ECO:0007669"/>
    <property type="project" value="UniProtKB-SubCell"/>
</dbReference>
<keyword evidence="8" id="KW-0808">Transferase</keyword>
<dbReference type="Gene3D" id="3.40.50.1100">
    <property type="match status" value="2"/>
</dbReference>
<dbReference type="SUPFAM" id="SSF47323">
    <property type="entry name" value="Anticodon-binding domain of a subclass of class I aminoacyl-tRNA synthetases"/>
    <property type="match status" value="1"/>
</dbReference>
<feature type="domain" description="Cysteinyl-tRNA ligase anticodon binding" evidence="24">
    <location>
        <begin position="723"/>
        <end position="756"/>
    </location>
</feature>
<dbReference type="CDD" id="cd01561">
    <property type="entry name" value="CBS_like"/>
    <property type="match status" value="1"/>
</dbReference>
<keyword evidence="15 18" id="KW-0030">Aminoacyl-tRNA synthetase</keyword>
<accession>A0A562S9S2</accession>
<evidence type="ECO:0000256" key="1">
    <source>
        <dbReference type="ARBA" id="ARBA00001933"/>
    </source>
</evidence>
<gene>
    <name evidence="18" type="primary">cysS</name>
    <name evidence="25" type="ORF">LZ24_00056</name>
</gene>
<evidence type="ECO:0000313" key="26">
    <source>
        <dbReference type="Proteomes" id="UP000318307"/>
    </source>
</evidence>
<dbReference type="UniPathway" id="UPA00136">
    <property type="reaction ID" value="UER00200"/>
</dbReference>
<keyword evidence="9 18" id="KW-0479">Metal-binding</keyword>
<evidence type="ECO:0000256" key="17">
    <source>
        <dbReference type="ARBA" id="ARBA00047931"/>
    </source>
</evidence>
<dbReference type="InterPro" id="IPR015273">
    <property type="entry name" value="Cys-tRNA-synt_Ia_DALR"/>
</dbReference>
<dbReference type="GO" id="GO:0008270">
    <property type="term" value="F:zinc ion binding"/>
    <property type="evidence" value="ECO:0007669"/>
    <property type="project" value="UniProtKB-UniRule"/>
</dbReference>
<comment type="cofactor">
    <cofactor evidence="18">
        <name>Zn(2+)</name>
        <dbReference type="ChEBI" id="CHEBI:29105"/>
    </cofactor>
    <text evidence="18">Binds 1 zinc ion per subunit.</text>
</comment>
<comment type="subunit">
    <text evidence="5 18">Monomer.</text>
</comment>
<dbReference type="Proteomes" id="UP000318307">
    <property type="component" value="Unassembled WGS sequence"/>
</dbReference>
<comment type="cofactor">
    <cofactor evidence="1 19">
        <name>pyridoxal 5'-phosphate</name>
        <dbReference type="ChEBI" id="CHEBI:597326"/>
    </cofactor>
</comment>
<evidence type="ECO:0000256" key="20">
    <source>
        <dbReference type="PIRSR" id="PIRSR605856-51"/>
    </source>
</evidence>
<name>A0A562S9S2_9BACT</name>
<dbReference type="GO" id="GO:0004817">
    <property type="term" value="F:cysteine-tRNA ligase activity"/>
    <property type="evidence" value="ECO:0007669"/>
    <property type="project" value="UniProtKB-UniRule"/>
</dbReference>
<feature type="binding site" evidence="18">
    <location>
        <position position="539"/>
    </location>
    <ligand>
        <name>Zn(2+)</name>
        <dbReference type="ChEBI" id="CHEBI:29105"/>
    </ligand>
</feature>
<dbReference type="PROSITE" id="PS00901">
    <property type="entry name" value="CYS_SYNTHASE"/>
    <property type="match status" value="1"/>
</dbReference>
<comment type="similarity">
    <text evidence="4">Belongs to the cysteine synthase/cystathionine beta-synthase family.</text>
</comment>
<dbReference type="InterPro" id="IPR056411">
    <property type="entry name" value="CysS_C"/>
</dbReference>
<evidence type="ECO:0000256" key="13">
    <source>
        <dbReference type="ARBA" id="ARBA00022898"/>
    </source>
</evidence>
<dbReference type="Pfam" id="PF01406">
    <property type="entry name" value="tRNA-synt_1e"/>
    <property type="match status" value="1"/>
</dbReference>
<dbReference type="InterPro" id="IPR015803">
    <property type="entry name" value="Cys-tRNA-ligase"/>
</dbReference>
<evidence type="ECO:0000259" key="24">
    <source>
        <dbReference type="Pfam" id="PF23493"/>
    </source>
</evidence>
<sequence length="758" mass="84793">MSNSLLDLIGNTPLVEIRRMNPNPLVRIFAKLEYMNPGGSVKDRAALYMIRMAEEAGILTKDKVVIEATSGNTGIGLAMVCAIRGYRLMLAMSESVSLERRRILKARGAEILLTPGHLGTDGAIEAVYRLVREHPDRYFMTDQYNTEANWRAHAEGTSREIWEQTGGKVDAVVATMGTTGTLMGLSRGLKGLNPEVRIIGVEPYLGHRIQGLKNMKEAYQPELYEKNRLDQKVNIEDGRAFDTARRLALEEGLLVGMSSGAAMAVAQDVAASMEKGVVVVMLPDSGERYLSTELFASKTPDTLKFYNTLSRTREAFKPLHEGKASIYSCGPTVHDRMHLGGCRRAVFSDLLCRYLKFRGLDVTHVMNITDMDDKTIAGSEAAGLPLKDFTAKWINIFHADLARLKVEPAKHYPLVSEHLDDMVSLTRKLVSSGVAYEKHHSIYFNISAFPEYGSLSGVDLDKIRLGATVDLEEYEKDNPRDFTLLKRIRLSELKRGIYASTEWGNVRPSLHLQCAAMSMKYLGQTFDIHTSSRDLLFPHHENEVAIATAATGAPMARCWMHCDRVFVDGQAVGQECRITLEDLEKRGMTDREIRFWLLSAHYRKPALLTEDIQLAVRRSLSRIDSCIHRLACLTTGEENSELERLALELKENFIRDMDDDLNISAAMGGIFNQIRSINRLLAEGRVGPLGASAILQVFRDLDSVLQIFDFVDTTGNPEIGLKLAEREAARSRGDWEAADHLREELLRMGVMLQDGRKL</sequence>
<dbReference type="SUPFAM" id="SSF53686">
    <property type="entry name" value="Tryptophan synthase beta subunit-like PLP-dependent enzymes"/>
    <property type="match status" value="1"/>
</dbReference>
<keyword evidence="18" id="KW-0963">Cytoplasm</keyword>
<dbReference type="NCBIfam" id="TIGR01136">
    <property type="entry name" value="cysKM"/>
    <property type="match status" value="1"/>
</dbReference>
<comment type="caution">
    <text evidence="18">Lacks conserved residue(s) required for the propagation of feature annotation.</text>
</comment>
<dbReference type="Pfam" id="PF23493">
    <property type="entry name" value="CysS_C"/>
    <property type="match status" value="1"/>
</dbReference>
<dbReference type="InterPro" id="IPR001926">
    <property type="entry name" value="TrpB-like_PALP"/>
</dbReference>
<evidence type="ECO:0000256" key="15">
    <source>
        <dbReference type="ARBA" id="ARBA00023146"/>
    </source>
</evidence>
<feature type="binding site" evidence="18">
    <location>
        <position position="514"/>
    </location>
    <ligand>
        <name>Zn(2+)</name>
        <dbReference type="ChEBI" id="CHEBI:29105"/>
    </ligand>
</feature>
<comment type="subcellular location">
    <subcellularLocation>
        <location evidence="18">Cytoplasm</location>
    </subcellularLocation>
</comment>
<dbReference type="EMBL" id="VLLC01000001">
    <property type="protein sequence ID" value="TWI77256.1"/>
    <property type="molecule type" value="Genomic_DNA"/>
</dbReference>
<evidence type="ECO:0000313" key="25">
    <source>
        <dbReference type="EMBL" id="TWI77256.1"/>
    </source>
</evidence>
<comment type="caution">
    <text evidence="25">The sequence shown here is derived from an EMBL/GenBank/DDBJ whole genome shotgun (WGS) entry which is preliminary data.</text>
</comment>
<dbReference type="AlphaFoldDB" id="A0A562S9S2"/>
<keyword evidence="26" id="KW-1185">Reference proteome</keyword>
<dbReference type="GO" id="GO:0004124">
    <property type="term" value="F:cysteine synthase activity"/>
    <property type="evidence" value="ECO:0007669"/>
    <property type="project" value="UniProtKB-EC"/>
</dbReference>
<keyword evidence="7" id="KW-0028">Amino-acid biosynthesis</keyword>